<dbReference type="AlphaFoldDB" id="V6U020"/>
<dbReference type="SUPFAM" id="SSF109604">
    <property type="entry name" value="HD-domain/PDEase-like"/>
    <property type="match status" value="1"/>
</dbReference>
<evidence type="ECO:0000256" key="1">
    <source>
        <dbReference type="SAM" id="Phobius"/>
    </source>
</evidence>
<dbReference type="EMBL" id="AHHH01000021">
    <property type="protein sequence ID" value="ESU44543.1"/>
    <property type="molecule type" value="Genomic_DNA"/>
</dbReference>
<feature type="transmembrane region" description="Helical" evidence="1">
    <location>
        <begin position="144"/>
        <end position="163"/>
    </location>
</feature>
<feature type="transmembrane region" description="Helical" evidence="1">
    <location>
        <begin position="183"/>
        <end position="205"/>
    </location>
</feature>
<dbReference type="OrthoDB" id="546632at2759"/>
<feature type="transmembrane region" description="Helical" evidence="1">
    <location>
        <begin position="31"/>
        <end position="50"/>
    </location>
</feature>
<dbReference type="VEuPathDB" id="GiardiaDB:DHA2_153409"/>
<gene>
    <name evidence="2" type="ORF">GSB_151623</name>
</gene>
<dbReference type="VEuPathDB" id="GiardiaDB:QR46_1979"/>
<keyword evidence="1" id="KW-0472">Membrane</keyword>
<feature type="transmembrane region" description="Helical" evidence="1">
    <location>
        <begin position="71"/>
        <end position="95"/>
    </location>
</feature>
<comment type="caution">
    <text evidence="2">The sequence shown here is derived from an EMBL/GenBank/DDBJ whole genome shotgun (WGS) entry which is preliminary data.</text>
</comment>
<organism evidence="2 3">
    <name type="scientific">Giardia intestinalis</name>
    <name type="common">Giardia lamblia</name>
    <dbReference type="NCBI Taxonomy" id="5741"/>
    <lineage>
        <taxon>Eukaryota</taxon>
        <taxon>Metamonada</taxon>
        <taxon>Diplomonadida</taxon>
        <taxon>Hexamitidae</taxon>
        <taxon>Giardiinae</taxon>
        <taxon>Giardia</taxon>
    </lineage>
</organism>
<proteinExistence type="predicted"/>
<dbReference type="GO" id="GO:0007165">
    <property type="term" value="P:signal transduction"/>
    <property type="evidence" value="ECO:0007669"/>
    <property type="project" value="InterPro"/>
</dbReference>
<protein>
    <submittedName>
        <fullName evidence="2">Uncharacterized protein</fullName>
    </submittedName>
</protein>
<dbReference type="VEuPathDB" id="GiardiaDB:GL50803_0023389"/>
<evidence type="ECO:0000313" key="2">
    <source>
        <dbReference type="EMBL" id="ESU44543.1"/>
    </source>
</evidence>
<reference evidence="2 3" key="2">
    <citation type="journal article" date="2013" name="Genome Biol. Evol.">
        <title>Genome sequencing of Giardia lamblia genotypes A2 and B isolates (DH and GS) and comparative analysis with the genomes of genotypes A1 and E (WB and Pig).</title>
        <authorList>
            <person name="Adam R.D."/>
            <person name="Dahlstrom E.W."/>
            <person name="Martens C.A."/>
            <person name="Bruno D.P."/>
            <person name="Barbian K.D."/>
            <person name="Ricklefs S.M."/>
            <person name="Hernandez M.M."/>
            <person name="Narla N.P."/>
            <person name="Patel R.B."/>
            <person name="Porcella S.F."/>
            <person name="Nash T.E."/>
        </authorList>
    </citation>
    <scope>NUCLEOTIDE SEQUENCE [LARGE SCALE GENOMIC DNA]</scope>
    <source>
        <strain evidence="2 3">GS</strain>
    </source>
</reference>
<dbReference type="Proteomes" id="UP000018040">
    <property type="component" value="Unassembled WGS sequence"/>
</dbReference>
<keyword evidence="1" id="KW-0812">Transmembrane</keyword>
<feature type="transmembrane region" description="Helical" evidence="1">
    <location>
        <begin position="275"/>
        <end position="295"/>
    </location>
</feature>
<keyword evidence="1" id="KW-1133">Transmembrane helix</keyword>
<sequence>MLNLHDFHLIMSFCQLFIGEGMAGLELQGTVQLIVSEWLLISIIFYLLGYAQTIRQILSFRVKRSEGIVRYPYSGALLFAVMAATHLSVIGYMFLDLLRTVGFSVSETFYYYIRAVFLFIDVFQPISLCLLFTSFAFSPVHATFYAKLCLPPLCVIYLLGLIYEFNAEPNHAATISGYTSNAVIYTLSIVVLFNIVITVFVNCTVRSRFLKVLESNVTSRKYLYMLCQEVKLTKWTENLLEAITVLNIRYLSTTLLTRFLAFLNVFVPSRVFEKIWFLAPLSNIAICVFAFDPVVRPKMAVRFCEILFDKRSRHLFNIYITQTGAGNQQLFFLTDAAAYQKEIAIATDITQMKDILIRIYYAWFIKTPIFATDIYKSVTETAISLLSIPRSDDDLQEHKKLFIRFLRDAEISVLSYISHVLLKKYQCSRIGFMEYGYNTFFCLARPYQSDKLAADLITSVFSLKRDAVETKEIVDTVLSNPYTIMHISDIISLYLPEHEIKYVPSGDIKPPLQYKPRFLIQETHQQLLSLSIELLNTDVAASPQKKLIRLYLKEMFMRQVQHQLFVRDQDTHLETVHYFFAHLIGKRNNTSIRNPLLDKYDDKSKRETINVNNYLSDLRSSITHIEQSMDNAVDAFLSGTFCARDSVTDDGGHLSYSLVRDSFSTDDITRQAKLAHRVKVRGQYLACPTPQIPEKNYKTIEELSAGEKAFLKSIIISKSKIVDIEHFIMKINEDVYGQYPHNFFSQGCNDSDHTTGTLFPAKISKTFRKMSSEAMGTYWTNIIMSGSIADEKLETEKVEQLEQRPYVVRSDISNHKKLFRLLFSCLQYFELSHYKIPPQSLSDLCYGLTTNEVSSTYYCSSRSILVLRQVFIFVAMLQKGSHGLLSDAQILGLLLGAACSYFNHITYTEDGVISSQQWLTCVYNDRSPIMNYTAASGWILIKESGVLVNIPQSTRRIIRAVYINFLRAVCKKELAHNYIYLVSEIEQSIKKDTVCDFAMRVCLLYAAVAAQSDQLSNKSNAIYLSLLRYAEKRREEQILTYSLYTDESYLIRITPYMDFLPPTEYAKSVHILTPLLDLIERALVAIGSVLEVPVDSWLKDIEFLSKDIHSVGKLWANLLLRK</sequence>
<dbReference type="Gene3D" id="1.10.1300.10">
    <property type="entry name" value="3'5'-cyclic nucleotide phosphodiesterase, catalytic domain"/>
    <property type="match status" value="1"/>
</dbReference>
<reference evidence="3" key="1">
    <citation type="submission" date="2012-02" db="EMBL/GenBank/DDBJ databases">
        <title>Genome sequencing of Giardia lamblia Genotypes A2 and B isolates (DH and GS) and comparative analysis with the genomes of Genotypes A1 and E (WB and Pig).</title>
        <authorList>
            <person name="Adam R."/>
            <person name="Dahlstrom E."/>
            <person name="Martens C."/>
            <person name="Bruno D."/>
            <person name="Barbian K."/>
            <person name="Porcella S.F."/>
            <person name="Nash T."/>
        </authorList>
    </citation>
    <scope>NUCLEOTIDE SEQUENCE</scope>
    <source>
        <strain evidence="3">GS</strain>
    </source>
</reference>
<accession>V6U020</accession>
<dbReference type="VEuPathDB" id="GiardiaDB:GL50581_546"/>
<feature type="transmembrane region" description="Helical" evidence="1">
    <location>
        <begin position="115"/>
        <end position="137"/>
    </location>
</feature>
<dbReference type="InterPro" id="IPR036971">
    <property type="entry name" value="PDEase_catalytic_dom_sf"/>
</dbReference>
<dbReference type="GO" id="GO:0004114">
    <property type="term" value="F:3',5'-cyclic-nucleotide phosphodiesterase activity"/>
    <property type="evidence" value="ECO:0007669"/>
    <property type="project" value="InterPro"/>
</dbReference>
<evidence type="ECO:0000313" key="3">
    <source>
        <dbReference type="Proteomes" id="UP000018040"/>
    </source>
</evidence>
<name>V6U020_GIAIN</name>